<dbReference type="InterPro" id="IPR012336">
    <property type="entry name" value="Thioredoxin-like_fold"/>
</dbReference>
<accession>A0ABX8VM00</accession>
<dbReference type="Proteomes" id="UP000825367">
    <property type="component" value="Chromosome"/>
</dbReference>
<feature type="domain" description="Thioredoxin" evidence="8">
    <location>
        <begin position="50"/>
        <end position="249"/>
    </location>
</feature>
<dbReference type="PANTHER" id="PTHR13887">
    <property type="entry name" value="GLUTATHIONE S-TRANSFERASE KAPPA"/>
    <property type="match status" value="1"/>
</dbReference>
<dbReference type="PANTHER" id="PTHR13887:SF14">
    <property type="entry name" value="DISULFIDE BOND FORMATION PROTEIN D"/>
    <property type="match status" value="1"/>
</dbReference>
<dbReference type="SUPFAM" id="SSF52833">
    <property type="entry name" value="Thioredoxin-like"/>
    <property type="match status" value="1"/>
</dbReference>
<keyword evidence="5" id="KW-0676">Redox-active center</keyword>
<reference evidence="9 10" key="1">
    <citation type="submission" date="2021-07" db="EMBL/GenBank/DDBJ databases">
        <title>Whole genome sequencing of non-tuberculosis mycobacteria type-strains.</title>
        <authorList>
            <person name="Igarashi Y."/>
            <person name="Osugi A."/>
            <person name="Mitarai S."/>
        </authorList>
    </citation>
    <scope>NUCLEOTIDE SEQUENCE [LARGE SCALE GENOMIC DNA]</scope>
    <source>
        <strain evidence="9 10">JCM 16370</strain>
    </source>
</reference>
<evidence type="ECO:0000313" key="9">
    <source>
        <dbReference type="EMBL" id="QYL18819.1"/>
    </source>
</evidence>
<comment type="similarity">
    <text evidence="1">Belongs to the thioredoxin family. DsbA subfamily.</text>
</comment>
<evidence type="ECO:0000313" key="10">
    <source>
        <dbReference type="Proteomes" id="UP000825367"/>
    </source>
</evidence>
<evidence type="ECO:0000256" key="3">
    <source>
        <dbReference type="ARBA" id="ARBA00023002"/>
    </source>
</evidence>
<keyword evidence="7" id="KW-0472">Membrane</keyword>
<evidence type="ECO:0000256" key="7">
    <source>
        <dbReference type="SAM" id="Phobius"/>
    </source>
</evidence>
<evidence type="ECO:0000256" key="6">
    <source>
        <dbReference type="SAM" id="MobiDB-lite"/>
    </source>
</evidence>
<name>A0ABX8VM00_9MYCO</name>
<sequence length="255" mass="26824">MPAQPAPTAKSRRRDIILLGIAVIAAIALAAALLMRHTHQDNGSTPRSTVAVAPPTSSTTGPRPALGPLGEVARRQTGDPLALGSPDAPIVLVEFADLRCPFCAEFSRNTEPVLVQRYVSSGVLRIEWRDMPIFGPQSRDAARAARAAAAQGRFWPFVQTVYSTAPATGHPDLSAAKLHDIARQVGVPDLARFDTDAASTHFDAAIDADLAQGQSLGIPSTPAFSMNGHPVLGAQPTDVFTTLVDDLAAGKPTEK</sequence>
<feature type="region of interest" description="Disordered" evidence="6">
    <location>
        <begin position="39"/>
        <end position="69"/>
    </location>
</feature>
<keyword evidence="3" id="KW-0560">Oxidoreductase</keyword>
<feature type="transmembrane region" description="Helical" evidence="7">
    <location>
        <begin position="16"/>
        <end position="35"/>
    </location>
</feature>
<keyword evidence="2" id="KW-0732">Signal</keyword>
<keyword evidence="4" id="KW-1015">Disulfide bond</keyword>
<dbReference type="RefSeq" id="WP_096311031.1">
    <property type="nucleotide sequence ID" value="NZ_BAAAVX010000045.1"/>
</dbReference>
<keyword evidence="7" id="KW-0812">Transmembrane</keyword>
<keyword evidence="7" id="KW-1133">Transmembrane helix</keyword>
<dbReference type="Pfam" id="PF13462">
    <property type="entry name" value="Thioredoxin_4"/>
    <property type="match status" value="1"/>
</dbReference>
<evidence type="ECO:0000256" key="2">
    <source>
        <dbReference type="ARBA" id="ARBA00022729"/>
    </source>
</evidence>
<dbReference type="InterPro" id="IPR036249">
    <property type="entry name" value="Thioredoxin-like_sf"/>
</dbReference>
<evidence type="ECO:0000259" key="8">
    <source>
        <dbReference type="PROSITE" id="PS51352"/>
    </source>
</evidence>
<gene>
    <name evidence="9" type="ORF">K0O64_10185</name>
</gene>
<dbReference type="Gene3D" id="3.40.30.10">
    <property type="entry name" value="Glutaredoxin"/>
    <property type="match status" value="1"/>
</dbReference>
<proteinExistence type="inferred from homology"/>
<keyword evidence="10" id="KW-1185">Reference proteome</keyword>
<evidence type="ECO:0000256" key="4">
    <source>
        <dbReference type="ARBA" id="ARBA00023157"/>
    </source>
</evidence>
<protein>
    <submittedName>
        <fullName evidence="9">DsbA family protein</fullName>
    </submittedName>
</protein>
<organism evidence="9 10">
    <name type="scientific">Mycolicibacterium pallens</name>
    <dbReference type="NCBI Taxonomy" id="370524"/>
    <lineage>
        <taxon>Bacteria</taxon>
        <taxon>Bacillati</taxon>
        <taxon>Actinomycetota</taxon>
        <taxon>Actinomycetes</taxon>
        <taxon>Mycobacteriales</taxon>
        <taxon>Mycobacteriaceae</taxon>
        <taxon>Mycolicibacterium</taxon>
    </lineage>
</organism>
<evidence type="ECO:0000256" key="5">
    <source>
        <dbReference type="ARBA" id="ARBA00023284"/>
    </source>
</evidence>
<dbReference type="PROSITE" id="PS51352">
    <property type="entry name" value="THIOREDOXIN_2"/>
    <property type="match status" value="1"/>
</dbReference>
<dbReference type="InterPro" id="IPR013766">
    <property type="entry name" value="Thioredoxin_domain"/>
</dbReference>
<dbReference type="EMBL" id="CP080333">
    <property type="protein sequence ID" value="QYL18819.1"/>
    <property type="molecule type" value="Genomic_DNA"/>
</dbReference>
<evidence type="ECO:0000256" key="1">
    <source>
        <dbReference type="ARBA" id="ARBA00005791"/>
    </source>
</evidence>